<sequence length="779" mass="89644">MKRLQIILSLVGIFISSQIIAQSVNLNQYNISWNSQSKNAGASMPCGGGDIGLNVWAEKNDVLFYIARSGCFDENNALLKLGRIRLTFKPNPFTNEDFQQELNLKDGSVSISDGEKHSINIHLWVEVKQPIIHVEIKTKKAISVIASYENWRSKDHIVRGKENNENSYKFAPQGTIITHKDHIAFNDNKIIFYHRNQSPTVFDATVKEQGLDSVKNQLFDPLKELTFGGFIQGKNLISDTISEGQYLSTPYTSWALKTKHKSKNIQIQIGLCTGQFTTQAQWKQSLDSLDATISKQNHLTIWNKNKSWWQQFWNRSFILMDSNKNDSNKDVWEAGRNYQLFRYMLACNAYGSYPTKFNGGLFTTDPILVDSSYPFTPDFRNWGGGTFTAQNQRLVYYPMLKSGDFDMMQSEFNFYNNLLKTAEIRTKVYWHHAGACFTEQLENFGLPNPSEYGWKRPLYYDKGMEYNAWLEYLWDTDLEFCNMILETRSYNNANIKKYLPLIKSCLSFFDEHYQYLARKRGRKTLDANGHLILFPGSACETYKMAYNSSSTIAALKTVLRHLLELPDSCFEENEKEKWASMLQRIPPISFRNINGHTTISPAVTWERINNVESPQLYPVFPWGIYGIGKPGLDTARNTWFYDTTVIKNRSYVGWKQDNIFAAKLGLTKAAARLELEKLKSGPNRFPSFWGPGFDWTPDHNWGGSAMIGLQEMLLQTNGKKIYLFPAWPKNWDVHFKLHTTYTTTVEGNLKNGILHNLIVIPQSREADVINMLENRSSIQ</sequence>
<evidence type="ECO:0000313" key="3">
    <source>
        <dbReference type="Proteomes" id="UP000266118"/>
    </source>
</evidence>
<dbReference type="SUPFAM" id="SSF48208">
    <property type="entry name" value="Six-hairpin glycosidases"/>
    <property type="match status" value="1"/>
</dbReference>
<dbReference type="EMBL" id="CP032489">
    <property type="protein sequence ID" value="AYD49353.1"/>
    <property type="molecule type" value="Genomic_DNA"/>
</dbReference>
<dbReference type="GO" id="GO:0005975">
    <property type="term" value="P:carbohydrate metabolic process"/>
    <property type="evidence" value="ECO:0007669"/>
    <property type="project" value="InterPro"/>
</dbReference>
<dbReference type="AlphaFoldDB" id="A0A386HU45"/>
<dbReference type="Pfam" id="PF18961">
    <property type="entry name" value="DUF5703_N"/>
    <property type="match status" value="1"/>
</dbReference>
<feature type="domain" description="DUF5703" evidence="1">
    <location>
        <begin position="33"/>
        <end position="318"/>
    </location>
</feature>
<dbReference type="Gene3D" id="1.50.10.10">
    <property type="match status" value="1"/>
</dbReference>
<organism evidence="2 3">
    <name type="scientific">Arachidicoccus soli</name>
    <dbReference type="NCBI Taxonomy" id="2341117"/>
    <lineage>
        <taxon>Bacteria</taxon>
        <taxon>Pseudomonadati</taxon>
        <taxon>Bacteroidota</taxon>
        <taxon>Chitinophagia</taxon>
        <taxon>Chitinophagales</taxon>
        <taxon>Chitinophagaceae</taxon>
        <taxon>Arachidicoccus</taxon>
    </lineage>
</organism>
<evidence type="ECO:0000259" key="1">
    <source>
        <dbReference type="Pfam" id="PF18961"/>
    </source>
</evidence>
<dbReference type="InterPro" id="IPR012341">
    <property type="entry name" value="6hp_glycosidase-like_sf"/>
</dbReference>
<reference evidence="2 3" key="1">
    <citation type="submission" date="2018-09" db="EMBL/GenBank/DDBJ databases">
        <title>Arachidicoccus sp. nov., a bacterium isolated from soil.</title>
        <authorList>
            <person name="Weon H.-Y."/>
            <person name="Kwon S.-W."/>
            <person name="Lee S.A."/>
        </authorList>
    </citation>
    <scope>NUCLEOTIDE SEQUENCE [LARGE SCALE GENOMIC DNA]</scope>
    <source>
        <strain evidence="2 3">KIS59-12</strain>
    </source>
</reference>
<keyword evidence="3" id="KW-1185">Reference proteome</keyword>
<proteinExistence type="predicted"/>
<dbReference type="InterPro" id="IPR043757">
    <property type="entry name" value="DUF5703_N"/>
</dbReference>
<gene>
    <name evidence="2" type="ORF">D6B99_08485</name>
</gene>
<dbReference type="OrthoDB" id="101302at2"/>
<dbReference type="KEGG" id="ark:D6B99_08485"/>
<name>A0A386HU45_9BACT</name>
<dbReference type="Proteomes" id="UP000266118">
    <property type="component" value="Chromosome"/>
</dbReference>
<dbReference type="InterPro" id="IPR008928">
    <property type="entry name" value="6-hairpin_glycosidase_sf"/>
</dbReference>
<evidence type="ECO:0000313" key="2">
    <source>
        <dbReference type="EMBL" id="AYD49353.1"/>
    </source>
</evidence>
<protein>
    <recommendedName>
        <fullName evidence="1">DUF5703 domain-containing protein</fullName>
    </recommendedName>
</protein>
<accession>A0A386HU45</accession>